<keyword evidence="1" id="KW-1133">Transmembrane helix</keyword>
<accession>F0EKD3</accession>
<dbReference type="RefSeq" id="WP_005234991.1">
    <property type="nucleotide sequence ID" value="NZ_GL872323.1"/>
</dbReference>
<feature type="transmembrane region" description="Helical" evidence="1">
    <location>
        <begin position="152"/>
        <end position="176"/>
    </location>
</feature>
<organism evidence="2 3">
    <name type="scientific">Enterococcus casseliflavus ATCC 12755</name>
    <dbReference type="NCBI Taxonomy" id="888066"/>
    <lineage>
        <taxon>Bacteria</taxon>
        <taxon>Bacillati</taxon>
        <taxon>Bacillota</taxon>
        <taxon>Bacilli</taxon>
        <taxon>Lactobacillales</taxon>
        <taxon>Enterococcaceae</taxon>
        <taxon>Enterococcus</taxon>
    </lineage>
</organism>
<feature type="transmembrane region" description="Helical" evidence="1">
    <location>
        <begin position="267"/>
        <end position="289"/>
    </location>
</feature>
<comment type="caution">
    <text evidence="2">The sequence shown here is derived from an EMBL/GenBank/DDBJ whole genome shotgun (WGS) entry which is preliminary data.</text>
</comment>
<reference evidence="2 3" key="1">
    <citation type="submission" date="2011-01" db="EMBL/GenBank/DDBJ databases">
        <authorList>
            <person name="Muzny D."/>
            <person name="Qin X."/>
            <person name="Deng J."/>
            <person name="Jiang H."/>
            <person name="Liu Y."/>
            <person name="Qu J."/>
            <person name="Song X.-Z."/>
            <person name="Zhang L."/>
            <person name="Thornton R."/>
            <person name="Coyle M."/>
            <person name="Francisco L."/>
            <person name="Jackson L."/>
            <person name="Javaid M."/>
            <person name="Korchina V."/>
            <person name="Kovar C."/>
            <person name="Mata R."/>
            <person name="Mathew T."/>
            <person name="Ngo R."/>
            <person name="Nguyen L."/>
            <person name="Nguyen N."/>
            <person name="Okwuonu G."/>
            <person name="Ongeri F."/>
            <person name="Pham C."/>
            <person name="Simmons D."/>
            <person name="Wilczek-Boney K."/>
            <person name="Hale W."/>
            <person name="Jakkamsetti A."/>
            <person name="Pham P."/>
            <person name="Ruth R."/>
            <person name="San Lucas F."/>
            <person name="Warren J."/>
            <person name="Zhang J."/>
            <person name="Zhao Z."/>
            <person name="Zhou C."/>
            <person name="Zhu D."/>
            <person name="Lee S."/>
            <person name="Bess C."/>
            <person name="Blankenburg K."/>
            <person name="Forbes L."/>
            <person name="Fu Q."/>
            <person name="Gubbala S."/>
            <person name="Hirani K."/>
            <person name="Jayaseelan J.C."/>
            <person name="Lara F."/>
            <person name="Munidasa M."/>
            <person name="Palculict T."/>
            <person name="Patil S."/>
            <person name="Pu L.-L."/>
            <person name="Saada N."/>
            <person name="Tang L."/>
            <person name="Weissenberger G."/>
            <person name="Zhu Y."/>
            <person name="Hemphill L."/>
            <person name="Shang Y."/>
            <person name="Youmans B."/>
            <person name="Ayvaz T."/>
            <person name="Ross M."/>
            <person name="Santibanez J."/>
            <person name="Aqrawi P."/>
            <person name="Gross S."/>
            <person name="Joshi V."/>
            <person name="Fowler G."/>
            <person name="Nazareth L."/>
            <person name="Reid J."/>
            <person name="Worley K."/>
            <person name="Petrosino J."/>
            <person name="Highlander S."/>
            <person name="Gibbs R."/>
        </authorList>
    </citation>
    <scope>NUCLEOTIDE SEQUENCE [LARGE SCALE GENOMIC DNA]</scope>
    <source>
        <strain evidence="2 3">ATCC 12755</strain>
    </source>
</reference>
<evidence type="ECO:0008006" key="4">
    <source>
        <dbReference type="Google" id="ProtNLM"/>
    </source>
</evidence>
<dbReference type="InterPro" id="IPR049458">
    <property type="entry name" value="EpsG-like"/>
</dbReference>
<keyword evidence="1" id="KW-0812">Transmembrane</keyword>
<evidence type="ECO:0000256" key="1">
    <source>
        <dbReference type="SAM" id="Phobius"/>
    </source>
</evidence>
<feature type="transmembrane region" description="Helical" evidence="1">
    <location>
        <begin position="107"/>
        <end position="123"/>
    </location>
</feature>
<sequence length="291" mass="34517">MHFLYILNLFTNLVSINLKKRQTIFVLFTFAFFVILMGGSTSDPDWLGYFAHYVTSNSNTLSIEFGYKTIQQIFYSLGFEYQMFRLSISLLSFSLMYYILNKFIGKKSWSLFLFSYSLFLVFYDSIQIRNFIGFLFVLLGLFFLFEKKRNKIVFIICVLIGASFHISMVVYLIFLIPYLKNYNFYLFFILLFSVTISSLIVFNGMRVPFIEPILSSIDGEKYLTYFKEGTSLGSLYPIILQIINYIYIYIISRFYVDKENTLYHNQIILNINLLSFSFVPFFMVNLNFYRL</sequence>
<evidence type="ECO:0000313" key="2">
    <source>
        <dbReference type="EMBL" id="EGC69457.1"/>
    </source>
</evidence>
<dbReference type="HOGENOM" id="CLU_955586_0_0_9"/>
<dbReference type="AlphaFoldDB" id="F0EKD3"/>
<keyword evidence="1" id="KW-0472">Membrane</keyword>
<protein>
    <recommendedName>
        <fullName evidence="4">EpsG family protein</fullName>
    </recommendedName>
</protein>
<proteinExistence type="predicted"/>
<dbReference type="Proteomes" id="UP000004835">
    <property type="component" value="Unassembled WGS sequence"/>
</dbReference>
<gene>
    <name evidence="2" type="ORF">HMPREF9087_1875</name>
</gene>
<feature type="transmembrane region" description="Helical" evidence="1">
    <location>
        <begin position="182"/>
        <end position="202"/>
    </location>
</feature>
<name>F0EKD3_ENTCA</name>
<feature type="transmembrane region" description="Helical" evidence="1">
    <location>
        <begin position="83"/>
        <end position="100"/>
    </location>
</feature>
<dbReference type="Pfam" id="PF14897">
    <property type="entry name" value="EpsG"/>
    <property type="match status" value="1"/>
</dbReference>
<feature type="transmembrane region" description="Helical" evidence="1">
    <location>
        <begin position="129"/>
        <end position="145"/>
    </location>
</feature>
<feature type="transmembrane region" description="Helical" evidence="1">
    <location>
        <begin position="23"/>
        <end position="40"/>
    </location>
</feature>
<dbReference type="EMBL" id="AEWT01000014">
    <property type="protein sequence ID" value="EGC69457.1"/>
    <property type="molecule type" value="Genomic_DNA"/>
</dbReference>
<feature type="transmembrane region" description="Helical" evidence="1">
    <location>
        <begin position="235"/>
        <end position="255"/>
    </location>
</feature>
<evidence type="ECO:0000313" key="3">
    <source>
        <dbReference type="Proteomes" id="UP000004835"/>
    </source>
</evidence>